<evidence type="ECO:0000259" key="8">
    <source>
        <dbReference type="Pfam" id="PF00884"/>
    </source>
</evidence>
<gene>
    <name evidence="9" type="ORF">JOF29_007194</name>
</gene>
<dbReference type="InterPro" id="IPR000917">
    <property type="entry name" value="Sulfatase_N"/>
</dbReference>
<evidence type="ECO:0000256" key="1">
    <source>
        <dbReference type="ARBA" id="ARBA00001913"/>
    </source>
</evidence>
<keyword evidence="3" id="KW-0479">Metal-binding</keyword>
<protein>
    <submittedName>
        <fullName evidence="9">Arylsulfatase A-like enzyme</fullName>
    </submittedName>
</protein>
<evidence type="ECO:0000256" key="3">
    <source>
        <dbReference type="ARBA" id="ARBA00022723"/>
    </source>
</evidence>
<evidence type="ECO:0000313" key="9">
    <source>
        <dbReference type="EMBL" id="MBP2356084.1"/>
    </source>
</evidence>
<feature type="region of interest" description="Disordered" evidence="7">
    <location>
        <begin position="149"/>
        <end position="207"/>
    </location>
</feature>
<keyword evidence="4" id="KW-0732">Signal</keyword>
<comment type="caution">
    <text evidence="9">The sequence shown here is derived from an EMBL/GenBank/DDBJ whole genome shotgun (WGS) entry which is preliminary data.</text>
</comment>
<keyword evidence="5" id="KW-0378">Hydrolase</keyword>
<accession>A0ABS4UWR0</accession>
<dbReference type="Proteomes" id="UP000755585">
    <property type="component" value="Unassembled WGS sequence"/>
</dbReference>
<evidence type="ECO:0000256" key="2">
    <source>
        <dbReference type="ARBA" id="ARBA00008779"/>
    </source>
</evidence>
<feature type="compositionally biased region" description="Basic and acidic residues" evidence="7">
    <location>
        <begin position="164"/>
        <end position="177"/>
    </location>
</feature>
<evidence type="ECO:0000313" key="10">
    <source>
        <dbReference type="Proteomes" id="UP000755585"/>
    </source>
</evidence>
<dbReference type="PROSITE" id="PS00149">
    <property type="entry name" value="SULFATASE_2"/>
    <property type="match status" value="1"/>
</dbReference>
<dbReference type="InterPro" id="IPR050738">
    <property type="entry name" value="Sulfatase"/>
</dbReference>
<keyword evidence="6" id="KW-0106">Calcium</keyword>
<dbReference type="InterPro" id="IPR024607">
    <property type="entry name" value="Sulfatase_CS"/>
</dbReference>
<name>A0ABS4UWR0_9ACTN</name>
<sequence>MTSPNVVVIVVDDLGWRDLGCTGSDFYQTPQIDALAAAGVTFTQAYSAAPNCSPSRASLLTGRAPARIGLTQIVGGHGVGRLADVPSFGQLPRNEYTYARAFRAAGYRTWHVGKWHLGPEHSWPQRHGFDVNVGGCDWGSPRTYLSPYGCPTLDDGPSRRVPHRSTDHRGHRVDRQGFSRTGFRRGLTSVPAEPVALRGAHTAAGSQ</sequence>
<dbReference type="Gene3D" id="3.40.720.10">
    <property type="entry name" value="Alkaline Phosphatase, subunit A"/>
    <property type="match status" value="1"/>
</dbReference>
<keyword evidence="10" id="KW-1185">Reference proteome</keyword>
<reference evidence="9 10" key="1">
    <citation type="submission" date="2021-03" db="EMBL/GenBank/DDBJ databases">
        <title>Sequencing the genomes of 1000 actinobacteria strains.</title>
        <authorList>
            <person name="Klenk H.-P."/>
        </authorList>
    </citation>
    <scope>NUCLEOTIDE SEQUENCE [LARGE SCALE GENOMIC DNA]</scope>
    <source>
        <strain evidence="9 10">DSM 18824</strain>
    </source>
</reference>
<dbReference type="PANTHER" id="PTHR42693:SF42">
    <property type="entry name" value="ARYLSULFATASE G"/>
    <property type="match status" value="1"/>
</dbReference>
<comment type="cofactor">
    <cofactor evidence="1">
        <name>Ca(2+)</name>
        <dbReference type="ChEBI" id="CHEBI:29108"/>
    </cofactor>
</comment>
<dbReference type="Pfam" id="PF00884">
    <property type="entry name" value="Sulfatase"/>
    <property type="match status" value="1"/>
</dbReference>
<dbReference type="SUPFAM" id="SSF53649">
    <property type="entry name" value="Alkaline phosphatase-like"/>
    <property type="match status" value="1"/>
</dbReference>
<feature type="domain" description="Sulfatase N-terminal" evidence="8">
    <location>
        <begin position="4"/>
        <end position="130"/>
    </location>
</feature>
<comment type="similarity">
    <text evidence="2">Belongs to the sulfatase family.</text>
</comment>
<dbReference type="InterPro" id="IPR017850">
    <property type="entry name" value="Alkaline_phosphatase_core_sf"/>
</dbReference>
<evidence type="ECO:0000256" key="7">
    <source>
        <dbReference type="SAM" id="MobiDB-lite"/>
    </source>
</evidence>
<evidence type="ECO:0000256" key="6">
    <source>
        <dbReference type="ARBA" id="ARBA00022837"/>
    </source>
</evidence>
<evidence type="ECO:0000256" key="4">
    <source>
        <dbReference type="ARBA" id="ARBA00022729"/>
    </source>
</evidence>
<dbReference type="RefSeq" id="WP_209698656.1">
    <property type="nucleotide sequence ID" value="NZ_JAGINT010000002.1"/>
</dbReference>
<organism evidence="9 10">
    <name type="scientific">Kribbella aluminosa</name>
    <dbReference type="NCBI Taxonomy" id="416017"/>
    <lineage>
        <taxon>Bacteria</taxon>
        <taxon>Bacillati</taxon>
        <taxon>Actinomycetota</taxon>
        <taxon>Actinomycetes</taxon>
        <taxon>Propionibacteriales</taxon>
        <taxon>Kribbellaceae</taxon>
        <taxon>Kribbella</taxon>
    </lineage>
</organism>
<dbReference type="EMBL" id="JAGINT010000002">
    <property type="protein sequence ID" value="MBP2356084.1"/>
    <property type="molecule type" value="Genomic_DNA"/>
</dbReference>
<proteinExistence type="inferred from homology"/>
<evidence type="ECO:0000256" key="5">
    <source>
        <dbReference type="ARBA" id="ARBA00022801"/>
    </source>
</evidence>
<dbReference type="PANTHER" id="PTHR42693">
    <property type="entry name" value="ARYLSULFATASE FAMILY MEMBER"/>
    <property type="match status" value="1"/>
</dbReference>